<organism evidence="9 10">
    <name type="scientific">Phototrophicus methaneseepsis</name>
    <dbReference type="NCBI Taxonomy" id="2710758"/>
    <lineage>
        <taxon>Bacteria</taxon>
        <taxon>Bacillati</taxon>
        <taxon>Chloroflexota</taxon>
        <taxon>Candidatus Thermofontia</taxon>
        <taxon>Phototrophicales</taxon>
        <taxon>Phototrophicaceae</taxon>
        <taxon>Phototrophicus</taxon>
    </lineage>
</organism>
<sequence length="496" mass="54448">MANRTPLYRPRSAVDVLRIPLLGRLLKHPRGRLLLQGPFFLVAVLLLIDGFTGPSLASRNLATVAPWVHYRGLVIIALLIAGNLFCMGCPFTVTRTLARRLSKRGRRFPKVLRNKWLAIAGLFVIFFLYEWLDLWASPLLTAWVIVGYFAASFVLELVFTESAFCKYVCPLGTFNFVYATAAPSQIGVHDANICAHCVGKECINGSYAPQTTIRVDEIPVASGGTVQKEVVHSPNGVLGCGTELFPPQLKSNLDCVYCLDCARACPHDNVGLFIRQPGRELHQAGAWSQRWDVSLLVIALAFMGLSNAFGMVPPVFDLMDWLRETIGIQSEFVALVLIFGVGNILLPFGSAMLAGTLSRLLTRNGRSISLRHTVAAFAPAFVPLGAGIWFAHYSFHFLIAPLSIIPVLQEFFGQVGDWARFSAAPSAEFIGALQVVALVGGFAWSMIIAQKAALRLYKRDGLLGLLPWALLLLVMMFAAIQIFGMPMEMRGTDFMA</sequence>
<feature type="transmembrane region" description="Helical" evidence="7">
    <location>
        <begin position="114"/>
        <end position="132"/>
    </location>
</feature>
<evidence type="ECO:0000256" key="4">
    <source>
        <dbReference type="ARBA" id="ARBA00023004"/>
    </source>
</evidence>
<evidence type="ECO:0000256" key="6">
    <source>
        <dbReference type="ARBA" id="ARBA00023136"/>
    </source>
</evidence>
<protein>
    <submittedName>
        <fullName evidence="9">FesM</fullName>
    </submittedName>
</protein>
<evidence type="ECO:0000256" key="7">
    <source>
        <dbReference type="SAM" id="Phobius"/>
    </source>
</evidence>
<keyword evidence="7" id="KW-0812">Transmembrane</keyword>
<dbReference type="InterPro" id="IPR052378">
    <property type="entry name" value="NosR_regulator"/>
</dbReference>
<evidence type="ECO:0000313" key="9">
    <source>
        <dbReference type="EMBL" id="QPC82414.1"/>
    </source>
</evidence>
<dbReference type="InterPro" id="IPR017896">
    <property type="entry name" value="4Fe4S_Fe-S-bd"/>
</dbReference>
<evidence type="ECO:0000259" key="8">
    <source>
        <dbReference type="PROSITE" id="PS51379"/>
    </source>
</evidence>
<evidence type="ECO:0000256" key="5">
    <source>
        <dbReference type="ARBA" id="ARBA00023014"/>
    </source>
</evidence>
<feature type="transmembrane region" description="Helical" evidence="7">
    <location>
        <begin position="332"/>
        <end position="353"/>
    </location>
</feature>
<dbReference type="PANTHER" id="PTHR30224:SF4">
    <property type="entry name" value="ELECTRON TRANSPORT PROTEIN YCCM-RELATED"/>
    <property type="match status" value="1"/>
</dbReference>
<proteinExistence type="predicted"/>
<keyword evidence="5" id="KW-0411">Iron-sulfur</keyword>
<feature type="transmembrane region" description="Helical" evidence="7">
    <location>
        <begin position="461"/>
        <end position="483"/>
    </location>
</feature>
<keyword evidence="3" id="KW-0479">Metal-binding</keyword>
<keyword evidence="2" id="KW-1003">Cell membrane</keyword>
<comment type="subcellular location">
    <subcellularLocation>
        <location evidence="1">Cell membrane</location>
    </subcellularLocation>
</comment>
<feature type="transmembrane region" description="Helical" evidence="7">
    <location>
        <begin position="138"/>
        <end position="159"/>
    </location>
</feature>
<dbReference type="PANTHER" id="PTHR30224">
    <property type="entry name" value="ELECTRON TRANSPORT PROTEIN"/>
    <property type="match status" value="1"/>
</dbReference>
<keyword evidence="10" id="KW-1185">Reference proteome</keyword>
<dbReference type="PROSITE" id="PS51379">
    <property type="entry name" value="4FE4S_FER_2"/>
    <property type="match status" value="1"/>
</dbReference>
<name>A0A7S8E8X2_9CHLR</name>
<dbReference type="RefSeq" id="WP_195170483.1">
    <property type="nucleotide sequence ID" value="NZ_CP062983.1"/>
</dbReference>
<gene>
    <name evidence="9" type="ORF">G4Y79_22455</name>
</gene>
<dbReference type="PROSITE" id="PS00198">
    <property type="entry name" value="4FE4S_FER_1"/>
    <property type="match status" value="1"/>
</dbReference>
<feature type="transmembrane region" description="Helical" evidence="7">
    <location>
        <begin position="72"/>
        <end position="93"/>
    </location>
</feature>
<dbReference type="AlphaFoldDB" id="A0A7S8E8X2"/>
<dbReference type="Proteomes" id="UP000594468">
    <property type="component" value="Chromosome"/>
</dbReference>
<dbReference type="EMBL" id="CP062983">
    <property type="protein sequence ID" value="QPC82414.1"/>
    <property type="molecule type" value="Genomic_DNA"/>
</dbReference>
<feature type="transmembrane region" description="Helical" evidence="7">
    <location>
        <begin position="374"/>
        <end position="393"/>
    </location>
</feature>
<evidence type="ECO:0000256" key="1">
    <source>
        <dbReference type="ARBA" id="ARBA00004236"/>
    </source>
</evidence>
<dbReference type="GO" id="GO:0005886">
    <property type="term" value="C:plasma membrane"/>
    <property type="evidence" value="ECO:0007669"/>
    <property type="project" value="UniProtKB-SubCell"/>
</dbReference>
<keyword evidence="6 7" id="KW-0472">Membrane</keyword>
<dbReference type="GO" id="GO:0051536">
    <property type="term" value="F:iron-sulfur cluster binding"/>
    <property type="evidence" value="ECO:0007669"/>
    <property type="project" value="UniProtKB-KW"/>
</dbReference>
<dbReference type="InterPro" id="IPR017900">
    <property type="entry name" value="4Fe4S_Fe_S_CS"/>
</dbReference>
<evidence type="ECO:0000313" key="10">
    <source>
        <dbReference type="Proteomes" id="UP000594468"/>
    </source>
</evidence>
<feature type="transmembrane region" description="Helical" evidence="7">
    <location>
        <begin position="293"/>
        <end position="312"/>
    </location>
</feature>
<feature type="transmembrane region" description="Helical" evidence="7">
    <location>
        <begin position="429"/>
        <end position="449"/>
    </location>
</feature>
<keyword evidence="4" id="KW-0408">Iron</keyword>
<evidence type="ECO:0000256" key="3">
    <source>
        <dbReference type="ARBA" id="ARBA00022723"/>
    </source>
</evidence>
<evidence type="ECO:0000256" key="2">
    <source>
        <dbReference type="ARBA" id="ARBA00022475"/>
    </source>
</evidence>
<dbReference type="KEGG" id="pmet:G4Y79_22455"/>
<dbReference type="GO" id="GO:0046872">
    <property type="term" value="F:metal ion binding"/>
    <property type="evidence" value="ECO:0007669"/>
    <property type="project" value="UniProtKB-KW"/>
</dbReference>
<feature type="domain" description="4Fe-4S ferredoxin-type" evidence="8">
    <location>
        <begin position="245"/>
        <end position="275"/>
    </location>
</feature>
<accession>A0A7S8E8X2</accession>
<feature type="transmembrane region" description="Helical" evidence="7">
    <location>
        <begin position="33"/>
        <end position="52"/>
    </location>
</feature>
<keyword evidence="7" id="KW-1133">Transmembrane helix</keyword>
<reference evidence="9 10" key="1">
    <citation type="submission" date="2020-02" db="EMBL/GenBank/DDBJ databases">
        <authorList>
            <person name="Zheng R.K."/>
            <person name="Sun C.M."/>
        </authorList>
    </citation>
    <scope>NUCLEOTIDE SEQUENCE [LARGE SCALE GENOMIC DNA]</scope>
    <source>
        <strain evidence="10">rifampicinis</strain>
    </source>
</reference>